<reference evidence="8 9" key="1">
    <citation type="submission" date="2019-01" db="EMBL/GenBank/DDBJ databases">
        <title>The genome sequence of Lactobacillus crispatus L49.</title>
        <authorList>
            <person name="Zhong J."/>
            <person name="Zhang J."/>
        </authorList>
    </citation>
    <scope>NUCLEOTIDE SEQUENCE [LARGE SCALE GENOMIC DNA]</scope>
    <source>
        <strain evidence="8 9">L49</strain>
    </source>
</reference>
<gene>
    <name evidence="7" type="ORF">ABVC42_08930</name>
    <name evidence="8" type="ORF">ERD32_11190</name>
</gene>
<comment type="caution">
    <text evidence="8">The sequence shown here is derived from an EMBL/GenBank/DDBJ whole genome shotgun (WGS) entry which is preliminary data.</text>
</comment>
<dbReference type="NCBIfam" id="TIGR00848">
    <property type="entry name" value="fruA"/>
    <property type="match status" value="1"/>
</dbReference>
<sequence length="152" mass="17231">MKFEKEDVLLNVNVADKESLLKKISEYAEEIGFTNDPEGLLGSFKKREEEYSTGLQDGFAIPHAKSEAVERVGIIYVRLEKPIEWKTYDNKPVTDVFALMVPPKNAGNTHLKMLANLSTALLEDDFKQNLKTLNDSQEIAKYIRKKIGANKL</sequence>
<evidence type="ECO:0000256" key="1">
    <source>
        <dbReference type="ARBA" id="ARBA00022448"/>
    </source>
</evidence>
<dbReference type="CDD" id="cd00211">
    <property type="entry name" value="PTS_IIA_fru"/>
    <property type="match status" value="1"/>
</dbReference>
<dbReference type="InterPro" id="IPR051541">
    <property type="entry name" value="PTS_SugarTrans_NitroReg"/>
</dbReference>
<dbReference type="PANTHER" id="PTHR47738:SF1">
    <property type="entry name" value="NITROGEN REGULATORY PROTEIN"/>
    <property type="match status" value="1"/>
</dbReference>
<dbReference type="RefSeq" id="WP_005723881.1">
    <property type="nucleotide sequence ID" value="NZ_CP033426.1"/>
</dbReference>
<evidence type="ECO:0000313" key="9">
    <source>
        <dbReference type="Proteomes" id="UP000289808"/>
    </source>
</evidence>
<dbReference type="EC" id="2.7.1.202" evidence="7"/>
<evidence type="ECO:0000256" key="4">
    <source>
        <dbReference type="ARBA" id="ARBA00022679"/>
    </source>
</evidence>
<evidence type="ECO:0000313" key="7">
    <source>
        <dbReference type="EMBL" id="MES5150027.1"/>
    </source>
</evidence>
<evidence type="ECO:0000313" key="8">
    <source>
        <dbReference type="EMBL" id="RXF55156.1"/>
    </source>
</evidence>
<keyword evidence="4 7" id="KW-0808">Transferase</keyword>
<keyword evidence="2" id="KW-0597">Phosphoprotein</keyword>
<evidence type="ECO:0000256" key="5">
    <source>
        <dbReference type="ARBA" id="ARBA00022683"/>
    </source>
</evidence>
<keyword evidence="1" id="KW-0813">Transport</keyword>
<dbReference type="Proteomes" id="UP000289808">
    <property type="component" value="Unassembled WGS sequence"/>
</dbReference>
<dbReference type="InterPro" id="IPR004715">
    <property type="entry name" value="PTS_IIA_fruc"/>
</dbReference>
<accession>A0A4Q0LLZ4</accession>
<dbReference type="EMBL" id="SCLX01000101">
    <property type="protein sequence ID" value="RXF55156.1"/>
    <property type="molecule type" value="Genomic_DNA"/>
</dbReference>
<dbReference type="PANTHER" id="PTHR47738">
    <property type="entry name" value="PTS SYSTEM FRUCTOSE-LIKE EIIA COMPONENT-RELATED"/>
    <property type="match status" value="1"/>
</dbReference>
<dbReference type="GO" id="GO:0030295">
    <property type="term" value="F:protein kinase activator activity"/>
    <property type="evidence" value="ECO:0007669"/>
    <property type="project" value="TreeGrafter"/>
</dbReference>
<proteinExistence type="predicted"/>
<dbReference type="Proteomes" id="UP001434419">
    <property type="component" value="Unassembled WGS sequence"/>
</dbReference>
<dbReference type="PROSITE" id="PS51094">
    <property type="entry name" value="PTS_EIIA_TYPE_2"/>
    <property type="match status" value="1"/>
</dbReference>
<evidence type="ECO:0000313" key="10">
    <source>
        <dbReference type="Proteomes" id="UP001434419"/>
    </source>
</evidence>
<keyword evidence="10" id="KW-1185">Reference proteome</keyword>
<dbReference type="AlphaFoldDB" id="A0A4Q0LLZ4"/>
<dbReference type="GO" id="GO:0009401">
    <property type="term" value="P:phosphoenolpyruvate-dependent sugar phosphotransferase system"/>
    <property type="evidence" value="ECO:0007669"/>
    <property type="project" value="UniProtKB-KW"/>
</dbReference>
<feature type="domain" description="PTS EIIA type-2" evidence="6">
    <location>
        <begin position="1"/>
        <end position="146"/>
    </location>
</feature>
<name>A0A4Q0LLZ4_9LACO</name>
<dbReference type="Pfam" id="PF00359">
    <property type="entry name" value="PTS_EIIA_2"/>
    <property type="match status" value="1"/>
</dbReference>
<dbReference type="SUPFAM" id="SSF55804">
    <property type="entry name" value="Phoshotransferase/anion transport protein"/>
    <property type="match status" value="1"/>
</dbReference>
<dbReference type="InterPro" id="IPR002178">
    <property type="entry name" value="PTS_EIIA_type-2_dom"/>
</dbReference>
<dbReference type="InterPro" id="IPR016152">
    <property type="entry name" value="PTrfase/Anion_transptr"/>
</dbReference>
<organism evidence="8 9">
    <name type="scientific">Lactobacillus crispatus</name>
    <dbReference type="NCBI Taxonomy" id="47770"/>
    <lineage>
        <taxon>Bacteria</taxon>
        <taxon>Bacillati</taxon>
        <taxon>Bacillota</taxon>
        <taxon>Bacilli</taxon>
        <taxon>Lactobacillales</taxon>
        <taxon>Lactobacillaceae</taxon>
        <taxon>Lactobacillus</taxon>
    </lineage>
</organism>
<dbReference type="Gene3D" id="3.40.930.10">
    <property type="entry name" value="Mannitol-specific EII, Chain A"/>
    <property type="match status" value="1"/>
</dbReference>
<evidence type="ECO:0000259" key="6">
    <source>
        <dbReference type="PROSITE" id="PS51094"/>
    </source>
</evidence>
<reference evidence="7" key="2">
    <citation type="submission" date="2024-06" db="EMBL/GenBank/DDBJ databases">
        <title>Vaginal Lactobacillus fatty acid response mechanisms reveal a metabolite-targeted strategy for bacterial vaginosis treatment.</title>
        <authorList>
            <person name="Zhu M."/>
            <person name="Blainey P.C."/>
            <person name="Bloom S.M."/>
            <person name="Kwon D.S."/>
        </authorList>
    </citation>
    <scope>NUCLEOTIDE SEQUENCE</scope>
    <source>
        <strain evidence="7">194_F1_1</strain>
    </source>
</reference>
<evidence type="ECO:0000256" key="3">
    <source>
        <dbReference type="ARBA" id="ARBA00022597"/>
    </source>
</evidence>
<evidence type="ECO:0000256" key="2">
    <source>
        <dbReference type="ARBA" id="ARBA00022553"/>
    </source>
</evidence>
<keyword evidence="5" id="KW-0598">Phosphotransferase system</keyword>
<dbReference type="GO" id="GO:0016020">
    <property type="term" value="C:membrane"/>
    <property type="evidence" value="ECO:0007669"/>
    <property type="project" value="InterPro"/>
</dbReference>
<dbReference type="EMBL" id="JBETVU010000012">
    <property type="protein sequence ID" value="MES5150027.1"/>
    <property type="molecule type" value="Genomic_DNA"/>
</dbReference>
<protein>
    <submittedName>
        <fullName evidence="7">Fructose PTS transporter subunit IIA</fullName>
        <ecNumber evidence="7">2.7.1.202</ecNumber>
    </submittedName>
    <submittedName>
        <fullName evidence="8">PTS sugar transporter subunit IIA</fullName>
    </submittedName>
</protein>
<keyword evidence="3 8" id="KW-0762">Sugar transport</keyword>
<dbReference type="GO" id="GO:0008982">
    <property type="term" value="F:protein-N(PI)-phosphohistidine-sugar phosphotransferase activity"/>
    <property type="evidence" value="ECO:0007669"/>
    <property type="project" value="InterPro"/>
</dbReference>